<dbReference type="Proteomes" id="UP000187609">
    <property type="component" value="Unassembled WGS sequence"/>
</dbReference>
<dbReference type="SMR" id="A0A1J6IKA0"/>
<keyword evidence="1" id="KW-0433">Leucine-rich repeat</keyword>
<comment type="caution">
    <text evidence="2">The sequence shown here is derived from an EMBL/GenBank/DDBJ whole genome shotgun (WGS) entry which is preliminary data.</text>
</comment>
<accession>A0A1J6IKA0</accession>
<reference evidence="2" key="1">
    <citation type="submission" date="2016-11" db="EMBL/GenBank/DDBJ databases">
        <title>The genome of Nicotiana attenuata.</title>
        <authorList>
            <person name="Xu S."/>
            <person name="Brockmoeller T."/>
            <person name="Gaquerel E."/>
            <person name="Navarro A."/>
            <person name="Kuhl H."/>
            <person name="Gase K."/>
            <person name="Ling Z."/>
            <person name="Zhou W."/>
            <person name="Kreitzer C."/>
            <person name="Stanke M."/>
            <person name="Tang H."/>
            <person name="Lyons E."/>
            <person name="Pandey P."/>
            <person name="Pandey S.P."/>
            <person name="Timmermann B."/>
            <person name="Baldwin I.T."/>
        </authorList>
    </citation>
    <scope>NUCLEOTIDE SEQUENCE [LARGE SCALE GENOMIC DNA]</scope>
    <source>
        <strain evidence="2">UT</strain>
    </source>
</reference>
<sequence>MLGHGALFQECDSSKLLQKILDQVTGSKQEPREAGKDGIAEEVRRNPYGKKLFRKKVSGEGTCPVDLSDVSQEIAEKCQGLPLVVVLIAGVIAKKEKKKISWLEILENTNPFVFRNEVKMMKVMQLSYDHLAVDIWLAEGFVENAGMKMFDSKVV</sequence>
<dbReference type="GO" id="GO:0043531">
    <property type="term" value="F:ADP binding"/>
    <property type="evidence" value="ECO:0007669"/>
    <property type="project" value="InterPro"/>
</dbReference>
<organism evidence="2 3">
    <name type="scientific">Nicotiana attenuata</name>
    <name type="common">Coyote tobacco</name>
    <dbReference type="NCBI Taxonomy" id="49451"/>
    <lineage>
        <taxon>Eukaryota</taxon>
        <taxon>Viridiplantae</taxon>
        <taxon>Streptophyta</taxon>
        <taxon>Embryophyta</taxon>
        <taxon>Tracheophyta</taxon>
        <taxon>Spermatophyta</taxon>
        <taxon>Magnoliopsida</taxon>
        <taxon>eudicotyledons</taxon>
        <taxon>Gunneridae</taxon>
        <taxon>Pentapetalae</taxon>
        <taxon>asterids</taxon>
        <taxon>lamiids</taxon>
        <taxon>Solanales</taxon>
        <taxon>Solanaceae</taxon>
        <taxon>Nicotianoideae</taxon>
        <taxon>Nicotianeae</taxon>
        <taxon>Nicotiana</taxon>
    </lineage>
</organism>
<keyword evidence="3" id="KW-1185">Reference proteome</keyword>
<dbReference type="EMBL" id="MJEQ01037184">
    <property type="protein sequence ID" value="OIT05541.1"/>
    <property type="molecule type" value="Genomic_DNA"/>
</dbReference>
<proteinExistence type="predicted"/>
<protein>
    <submittedName>
        <fullName evidence="2">Uncharacterized protein</fullName>
    </submittedName>
</protein>
<evidence type="ECO:0000313" key="2">
    <source>
        <dbReference type="EMBL" id="OIT05541.1"/>
    </source>
</evidence>
<dbReference type="AlphaFoldDB" id="A0A1J6IKA0"/>
<dbReference type="InterPro" id="IPR042197">
    <property type="entry name" value="Apaf_helical"/>
</dbReference>
<dbReference type="Gene3D" id="1.10.8.430">
    <property type="entry name" value="Helical domain of apoptotic protease-activating factors"/>
    <property type="match status" value="1"/>
</dbReference>
<dbReference type="SUPFAM" id="SSF52540">
    <property type="entry name" value="P-loop containing nucleoside triphosphate hydrolases"/>
    <property type="match status" value="1"/>
</dbReference>
<name>A0A1J6IKA0_NICAT</name>
<evidence type="ECO:0000313" key="3">
    <source>
        <dbReference type="Proteomes" id="UP000187609"/>
    </source>
</evidence>
<dbReference type="STRING" id="49451.A0A1J6IKA0"/>
<dbReference type="Gramene" id="OIT05541">
    <property type="protein sequence ID" value="OIT05541"/>
    <property type="gene ID" value="A4A49_53799"/>
</dbReference>
<gene>
    <name evidence="2" type="ORF">A4A49_53799</name>
</gene>
<dbReference type="InterPro" id="IPR027417">
    <property type="entry name" value="P-loop_NTPase"/>
</dbReference>
<evidence type="ECO:0000256" key="1">
    <source>
        <dbReference type="ARBA" id="ARBA00022614"/>
    </source>
</evidence>